<name>I7G4X1_MYCS2</name>
<keyword evidence="2" id="KW-1133">Transmembrane helix</keyword>
<reference evidence="3 4" key="1">
    <citation type="journal article" date="2007" name="Genome Biol.">
        <title>Interrupted coding sequences in Mycobacterium smegmatis: authentic mutations or sequencing errors?</title>
        <authorList>
            <person name="Deshayes C."/>
            <person name="Perrodou E."/>
            <person name="Gallien S."/>
            <person name="Euphrasie D."/>
            <person name="Schaeffer C."/>
            <person name="Van-Dorsselaer A."/>
            <person name="Poch O."/>
            <person name="Lecompte O."/>
            <person name="Reyrat J.M."/>
        </authorList>
    </citation>
    <scope>NUCLEOTIDE SEQUENCE [LARGE SCALE GENOMIC DNA]</scope>
    <source>
        <strain evidence="4">ATCC 700084 / mc(2)155</strain>
    </source>
</reference>
<feature type="transmembrane region" description="Helical" evidence="2">
    <location>
        <begin position="129"/>
        <end position="149"/>
    </location>
</feature>
<evidence type="ECO:0000313" key="3">
    <source>
        <dbReference type="EMBL" id="AFP38221.1"/>
    </source>
</evidence>
<dbReference type="Pfam" id="PF19853">
    <property type="entry name" value="DUF6328"/>
    <property type="match status" value="1"/>
</dbReference>
<proteinExistence type="predicted"/>
<dbReference type="Proteomes" id="UP000006158">
    <property type="component" value="Chromosome"/>
</dbReference>
<feature type="transmembrane region" description="Helical" evidence="2">
    <location>
        <begin position="88"/>
        <end position="108"/>
    </location>
</feature>
<dbReference type="PATRIC" id="fig|246196.56.peg.1801"/>
<evidence type="ECO:0008006" key="5">
    <source>
        <dbReference type="Google" id="ProtNLM"/>
    </source>
</evidence>
<dbReference type="EMBL" id="CP001663">
    <property type="protein sequence ID" value="AFP38221.1"/>
    <property type="molecule type" value="Genomic_DNA"/>
</dbReference>
<organism evidence="3 4">
    <name type="scientific">Mycolicibacterium smegmatis (strain ATCC 700084 / mc(2)155)</name>
    <name type="common">Mycobacterium smegmatis</name>
    <dbReference type="NCBI Taxonomy" id="246196"/>
    <lineage>
        <taxon>Bacteria</taxon>
        <taxon>Bacillati</taxon>
        <taxon>Actinomycetota</taxon>
        <taxon>Actinomycetes</taxon>
        <taxon>Mycobacteriales</taxon>
        <taxon>Mycobacteriaceae</taxon>
        <taxon>Mycolicibacterium</taxon>
    </lineage>
</organism>
<evidence type="ECO:0000256" key="2">
    <source>
        <dbReference type="SAM" id="Phobius"/>
    </source>
</evidence>
<keyword evidence="2" id="KW-0472">Membrane</keyword>
<sequence length="205" mass="22273">MPGSSPSTKPCRQNDRRCMIDGMCARDARRSVGVARNETEAQRLDRNWNNLLQELRVVQTGVQLLTGLLLTLPFQEEFNVLDGTMRTVYLVTVACSAGSTALLVAPVAMHRMVFRRHRMNLVVTAAHRCAYAGLLLLGFAMAGVVLIIFDTVAGRPAGFTAGAVALVVFVGCWIVWPFTLRSGQPMGGRPDSTAASPGTLAQRRE</sequence>
<dbReference type="KEGG" id="msg:MSMEI_1749"/>
<reference evidence="3 4" key="2">
    <citation type="journal article" date="2009" name="Genome Res.">
        <title>Ortho-proteogenomics: multiple proteomes investigation through orthology and a new MS-based protocol.</title>
        <authorList>
            <person name="Gallien S."/>
            <person name="Perrodou E."/>
            <person name="Carapito C."/>
            <person name="Deshayes C."/>
            <person name="Reyrat J.M."/>
            <person name="Van Dorsselaer A."/>
            <person name="Poch O."/>
            <person name="Schaeffer C."/>
            <person name="Lecompte O."/>
        </authorList>
    </citation>
    <scope>NUCLEOTIDE SEQUENCE [LARGE SCALE GENOMIC DNA]</scope>
    <source>
        <strain evidence="4">ATCC 700084 / mc(2)155</strain>
    </source>
</reference>
<protein>
    <recommendedName>
        <fullName evidence="5">Sodium:proton antiporter</fullName>
    </recommendedName>
</protein>
<dbReference type="AlphaFoldDB" id="I7G4X1"/>
<keyword evidence="2" id="KW-0812">Transmembrane</keyword>
<feature type="transmembrane region" description="Helical" evidence="2">
    <location>
        <begin position="161"/>
        <end position="180"/>
    </location>
</feature>
<dbReference type="InterPro" id="IPR046291">
    <property type="entry name" value="DUF6328"/>
</dbReference>
<feature type="region of interest" description="Disordered" evidence="1">
    <location>
        <begin position="185"/>
        <end position="205"/>
    </location>
</feature>
<evidence type="ECO:0000313" key="4">
    <source>
        <dbReference type="Proteomes" id="UP000006158"/>
    </source>
</evidence>
<gene>
    <name evidence="3" type="ordered locus">MSMEI_1749</name>
</gene>
<accession>I7G4X1</accession>
<evidence type="ECO:0000256" key="1">
    <source>
        <dbReference type="SAM" id="MobiDB-lite"/>
    </source>
</evidence>